<organism evidence="4 5">
    <name type="scientific">Pristionchus entomophagus</name>
    <dbReference type="NCBI Taxonomy" id="358040"/>
    <lineage>
        <taxon>Eukaryota</taxon>
        <taxon>Metazoa</taxon>
        <taxon>Ecdysozoa</taxon>
        <taxon>Nematoda</taxon>
        <taxon>Chromadorea</taxon>
        <taxon>Rhabditida</taxon>
        <taxon>Rhabditina</taxon>
        <taxon>Diplogasteromorpha</taxon>
        <taxon>Diplogasteroidea</taxon>
        <taxon>Neodiplogasteridae</taxon>
        <taxon>Pristionchus</taxon>
    </lineage>
</organism>
<dbReference type="PROSITE" id="PS00598">
    <property type="entry name" value="CHROMO_1"/>
    <property type="match status" value="1"/>
</dbReference>
<dbReference type="SUPFAM" id="SSF54160">
    <property type="entry name" value="Chromo domain-like"/>
    <property type="match status" value="1"/>
</dbReference>
<dbReference type="PANTHER" id="PTHR22812">
    <property type="entry name" value="CHROMOBOX PROTEIN"/>
    <property type="match status" value="1"/>
</dbReference>
<sequence>VIMANKQNKGVVETNKPITEDDVFSVEKILNRRVHEAGNVEYLVKWEGYPLNEATWENEYNLSQCPDLIMAFERERMERSMQRKEHEVKNIDESDEKVIGIIGMYAPTEKTGEKYFMVDLKGKDGATQRKMMNVKEVHSRYLQEALDFYAKHVKFTS</sequence>
<accession>A0AAV5U5S8</accession>
<dbReference type="Proteomes" id="UP001432027">
    <property type="component" value="Unassembled WGS sequence"/>
</dbReference>
<feature type="non-terminal residue" evidence="4">
    <location>
        <position position="1"/>
    </location>
</feature>
<dbReference type="InterPro" id="IPR023779">
    <property type="entry name" value="Chromodomain_CS"/>
</dbReference>
<gene>
    <name evidence="4" type="ORF">PENTCL1PPCAC_23824</name>
</gene>
<dbReference type="CDD" id="cd00024">
    <property type="entry name" value="CD_CSD"/>
    <property type="match status" value="1"/>
</dbReference>
<evidence type="ECO:0000259" key="3">
    <source>
        <dbReference type="PROSITE" id="PS50013"/>
    </source>
</evidence>
<keyword evidence="5" id="KW-1185">Reference proteome</keyword>
<evidence type="ECO:0000313" key="4">
    <source>
        <dbReference type="EMBL" id="GMT01650.1"/>
    </source>
</evidence>
<dbReference type="EMBL" id="BTSX01000005">
    <property type="protein sequence ID" value="GMT01650.1"/>
    <property type="molecule type" value="Genomic_DNA"/>
</dbReference>
<dbReference type="InterPro" id="IPR000953">
    <property type="entry name" value="Chromo/chromo_shadow_dom"/>
</dbReference>
<name>A0AAV5U5S8_9BILA</name>
<dbReference type="Pfam" id="PF00385">
    <property type="entry name" value="Chromo"/>
    <property type="match status" value="1"/>
</dbReference>
<keyword evidence="2" id="KW-0539">Nucleus</keyword>
<dbReference type="InterPro" id="IPR016197">
    <property type="entry name" value="Chromo-like_dom_sf"/>
</dbReference>
<dbReference type="SMART" id="SM00298">
    <property type="entry name" value="CHROMO"/>
    <property type="match status" value="1"/>
</dbReference>
<dbReference type="PROSITE" id="PS50013">
    <property type="entry name" value="CHROMO_2"/>
    <property type="match status" value="1"/>
</dbReference>
<dbReference type="AlphaFoldDB" id="A0AAV5U5S8"/>
<feature type="domain" description="Chromo" evidence="3">
    <location>
        <begin position="24"/>
        <end position="84"/>
    </location>
</feature>
<dbReference type="GO" id="GO:0005634">
    <property type="term" value="C:nucleus"/>
    <property type="evidence" value="ECO:0007669"/>
    <property type="project" value="UniProtKB-SubCell"/>
</dbReference>
<reference evidence="4" key="1">
    <citation type="submission" date="2023-10" db="EMBL/GenBank/DDBJ databases">
        <title>Genome assembly of Pristionchus species.</title>
        <authorList>
            <person name="Yoshida K."/>
            <person name="Sommer R.J."/>
        </authorList>
    </citation>
    <scope>NUCLEOTIDE SEQUENCE</scope>
    <source>
        <strain evidence="4">RS0144</strain>
    </source>
</reference>
<comment type="caution">
    <text evidence="4">The sequence shown here is derived from an EMBL/GenBank/DDBJ whole genome shotgun (WGS) entry which is preliminary data.</text>
</comment>
<dbReference type="Gene3D" id="2.40.50.40">
    <property type="match status" value="1"/>
</dbReference>
<comment type="subcellular location">
    <subcellularLocation>
        <location evidence="1">Nucleus</location>
    </subcellularLocation>
</comment>
<evidence type="ECO:0000256" key="1">
    <source>
        <dbReference type="ARBA" id="ARBA00004123"/>
    </source>
</evidence>
<evidence type="ECO:0000313" key="5">
    <source>
        <dbReference type="Proteomes" id="UP001432027"/>
    </source>
</evidence>
<proteinExistence type="predicted"/>
<evidence type="ECO:0000256" key="2">
    <source>
        <dbReference type="ARBA" id="ARBA00023242"/>
    </source>
</evidence>
<dbReference type="InterPro" id="IPR023780">
    <property type="entry name" value="Chromo_domain"/>
</dbReference>
<dbReference type="InterPro" id="IPR051219">
    <property type="entry name" value="Heterochromatin_chromo-domain"/>
</dbReference>
<protein>
    <recommendedName>
        <fullName evidence="3">Chromo domain-containing protein</fullName>
    </recommendedName>
</protein>